<dbReference type="EMBL" id="FOIR01000001">
    <property type="protein sequence ID" value="SEW08859.1"/>
    <property type="molecule type" value="Genomic_DNA"/>
</dbReference>
<dbReference type="SUPFAM" id="SSF55729">
    <property type="entry name" value="Acyl-CoA N-acyltransferases (Nat)"/>
    <property type="match status" value="1"/>
</dbReference>
<dbReference type="Proteomes" id="UP000199437">
    <property type="component" value="Unassembled WGS sequence"/>
</dbReference>
<dbReference type="Gene3D" id="3.40.630.30">
    <property type="match status" value="1"/>
</dbReference>
<dbReference type="AlphaFoldDB" id="A0A1I0P3U0"/>
<dbReference type="InterPro" id="IPR016181">
    <property type="entry name" value="Acyl_CoA_acyltransferase"/>
</dbReference>
<dbReference type="GeneID" id="99986417"/>
<proteinExistence type="predicted"/>
<reference evidence="3" key="1">
    <citation type="submission" date="2016-10" db="EMBL/GenBank/DDBJ databases">
        <authorList>
            <person name="Varghese N."/>
            <person name="Submissions S."/>
        </authorList>
    </citation>
    <scope>NUCLEOTIDE SEQUENCE [LARGE SCALE GENOMIC DNA]</scope>
    <source>
        <strain evidence="3">CGMCC 1.12402</strain>
    </source>
</reference>
<dbReference type="STRING" id="1267423.SAMN05216290_1694"/>
<keyword evidence="2" id="KW-0808">Transferase</keyword>
<dbReference type="RefSeq" id="WP_090258062.1">
    <property type="nucleotide sequence ID" value="NZ_FOIR01000001.1"/>
</dbReference>
<evidence type="ECO:0000259" key="1">
    <source>
        <dbReference type="PROSITE" id="PS51186"/>
    </source>
</evidence>
<evidence type="ECO:0000313" key="2">
    <source>
        <dbReference type="EMBL" id="SEW08859.1"/>
    </source>
</evidence>
<name>A0A1I0P3U0_9BACT</name>
<evidence type="ECO:0000313" key="3">
    <source>
        <dbReference type="Proteomes" id="UP000199437"/>
    </source>
</evidence>
<dbReference type="InterPro" id="IPR000182">
    <property type="entry name" value="GNAT_dom"/>
</dbReference>
<gene>
    <name evidence="2" type="ORF">SAMN05216290_1694</name>
</gene>
<feature type="domain" description="N-acetyltransferase" evidence="1">
    <location>
        <begin position="3"/>
        <end position="139"/>
    </location>
</feature>
<protein>
    <submittedName>
        <fullName evidence="2">Acetyltransferase (GNAT) domain-containing protein</fullName>
    </submittedName>
</protein>
<sequence length="139" mass="16185">MQTPEPIIKPIPHEETWQIRHNVMWPDKPFDYVKLPNDELGKHYGLFVGDKMVAIISLFIEGRSAQFRKFATIISEQGKGYGAKLLEHIMQEATQLNIDVVWCNARVDKTEFYRKFGLQPTDQTFRKGGIDYVIMEKLL</sequence>
<accession>A0A1I0P3U0</accession>
<organism evidence="2 3">
    <name type="scientific">Roseivirga pacifica</name>
    <dbReference type="NCBI Taxonomy" id="1267423"/>
    <lineage>
        <taxon>Bacteria</taxon>
        <taxon>Pseudomonadati</taxon>
        <taxon>Bacteroidota</taxon>
        <taxon>Cytophagia</taxon>
        <taxon>Cytophagales</taxon>
        <taxon>Roseivirgaceae</taxon>
        <taxon>Roseivirga</taxon>
    </lineage>
</organism>
<dbReference type="PROSITE" id="PS51186">
    <property type="entry name" value="GNAT"/>
    <property type="match status" value="1"/>
</dbReference>
<keyword evidence="3" id="KW-1185">Reference proteome</keyword>
<dbReference type="Pfam" id="PF13673">
    <property type="entry name" value="Acetyltransf_10"/>
    <property type="match status" value="1"/>
</dbReference>
<dbReference type="OrthoDB" id="9789605at2"/>
<dbReference type="CDD" id="cd04301">
    <property type="entry name" value="NAT_SF"/>
    <property type="match status" value="1"/>
</dbReference>
<dbReference type="GO" id="GO:0016747">
    <property type="term" value="F:acyltransferase activity, transferring groups other than amino-acyl groups"/>
    <property type="evidence" value="ECO:0007669"/>
    <property type="project" value="InterPro"/>
</dbReference>